<reference evidence="3" key="1">
    <citation type="submission" date="2016-10" db="EMBL/GenBank/DDBJ databases">
        <authorList>
            <person name="Varghese N."/>
            <person name="Submissions S."/>
        </authorList>
    </citation>
    <scope>NUCLEOTIDE SEQUENCE [LARGE SCALE GENOMIC DNA]</scope>
    <source>
        <strain evidence="3">DSM 3669</strain>
    </source>
</reference>
<accession>A0A1I6EK81</accession>
<name>A0A1I6EK81_9FIRM</name>
<organism evidence="2 3">
    <name type="scientific">Desulfoscipio geothermicus DSM 3669</name>
    <dbReference type="NCBI Taxonomy" id="1121426"/>
    <lineage>
        <taxon>Bacteria</taxon>
        <taxon>Bacillati</taxon>
        <taxon>Bacillota</taxon>
        <taxon>Clostridia</taxon>
        <taxon>Eubacteriales</taxon>
        <taxon>Desulfallaceae</taxon>
        <taxon>Desulfoscipio</taxon>
    </lineage>
</organism>
<dbReference type="AlphaFoldDB" id="A0A1I6EK81"/>
<evidence type="ECO:0000259" key="1">
    <source>
        <dbReference type="PROSITE" id="PS51736"/>
    </source>
</evidence>
<dbReference type="PANTHER" id="PTHR30461:SF23">
    <property type="entry name" value="DNA RECOMBINASE-RELATED"/>
    <property type="match status" value="1"/>
</dbReference>
<dbReference type="PANTHER" id="PTHR30461">
    <property type="entry name" value="DNA-INVERTASE FROM LAMBDOID PROPHAGE"/>
    <property type="match status" value="1"/>
</dbReference>
<dbReference type="EMBL" id="FOYM01000053">
    <property type="protein sequence ID" value="SFR18164.1"/>
    <property type="molecule type" value="Genomic_DNA"/>
</dbReference>
<sequence>MKNVRIVPAIPKENKKLRVAAYCRVSISGPEQLRSLEIQIKTYTKMIKSHSNSLFAGMFYDIESGLRRSGRTGLDKMLRKAAKGKIDYIITKSISRVSRDTLAAVYELLRVISSFNDCMGHIF</sequence>
<dbReference type="PROSITE" id="PS51736">
    <property type="entry name" value="RECOMBINASES_3"/>
    <property type="match status" value="1"/>
</dbReference>
<dbReference type="GO" id="GO:0003677">
    <property type="term" value="F:DNA binding"/>
    <property type="evidence" value="ECO:0007669"/>
    <property type="project" value="InterPro"/>
</dbReference>
<dbReference type="InterPro" id="IPR050639">
    <property type="entry name" value="SSR_resolvase"/>
</dbReference>
<dbReference type="SUPFAM" id="SSF53041">
    <property type="entry name" value="Resolvase-like"/>
    <property type="match status" value="1"/>
</dbReference>
<dbReference type="SMART" id="SM00857">
    <property type="entry name" value="Resolvase"/>
    <property type="match status" value="1"/>
</dbReference>
<dbReference type="InterPro" id="IPR006119">
    <property type="entry name" value="Resolv_N"/>
</dbReference>
<dbReference type="Pfam" id="PF00239">
    <property type="entry name" value="Resolvase"/>
    <property type="match status" value="1"/>
</dbReference>
<dbReference type="CDD" id="cd00338">
    <property type="entry name" value="Ser_Recombinase"/>
    <property type="match status" value="1"/>
</dbReference>
<evidence type="ECO:0000313" key="3">
    <source>
        <dbReference type="Proteomes" id="UP000199584"/>
    </source>
</evidence>
<dbReference type="Proteomes" id="UP000199584">
    <property type="component" value="Unassembled WGS sequence"/>
</dbReference>
<feature type="domain" description="Resolvase/invertase-type recombinase catalytic" evidence="1">
    <location>
        <begin position="18"/>
        <end position="123"/>
    </location>
</feature>
<proteinExistence type="predicted"/>
<keyword evidence="3" id="KW-1185">Reference proteome</keyword>
<evidence type="ECO:0000313" key="2">
    <source>
        <dbReference type="EMBL" id="SFR18164.1"/>
    </source>
</evidence>
<gene>
    <name evidence="2" type="ORF">SAMN05660706_15310</name>
</gene>
<dbReference type="Gene3D" id="3.40.50.1390">
    <property type="entry name" value="Resolvase, N-terminal catalytic domain"/>
    <property type="match status" value="1"/>
</dbReference>
<protein>
    <submittedName>
        <fullName evidence="2">Resolvase, N terminal domain</fullName>
    </submittedName>
</protein>
<dbReference type="InterPro" id="IPR036162">
    <property type="entry name" value="Resolvase-like_N_sf"/>
</dbReference>
<dbReference type="GO" id="GO:0000150">
    <property type="term" value="F:DNA strand exchange activity"/>
    <property type="evidence" value="ECO:0007669"/>
    <property type="project" value="InterPro"/>
</dbReference>
<dbReference type="STRING" id="39060.SAMN05660706_15310"/>
<dbReference type="RefSeq" id="WP_245779860.1">
    <property type="nucleotide sequence ID" value="NZ_FOYM01000053.1"/>
</dbReference>